<evidence type="ECO:0000256" key="1">
    <source>
        <dbReference type="SAM" id="SignalP"/>
    </source>
</evidence>
<feature type="chain" id="PRO_5015724740" evidence="1">
    <location>
        <begin position="20"/>
        <end position="229"/>
    </location>
</feature>
<feature type="signal peptide" evidence="1">
    <location>
        <begin position="1"/>
        <end position="19"/>
    </location>
</feature>
<keyword evidence="3" id="KW-1185">Reference proteome</keyword>
<sequence>MLKHIFIVLLCFVANAANADGRLTALETRWLKAAAPVLAYSKALKLPIDITVQPRPRPGDVPLAMGFDGGRCKLVLSLRENPDAEAVLKGTPEDDRAMLIEAMAAHEIGHCWRYVQNAWHALPAGFVEPKDEQVDDAALLAARKALRETRREEGFADLVALAWTQRNHPQHYARVHAWFASVRAGGRAGGPHDTRAWIGLAQAGAVFDPLAVPFEEAARLWRAGLQGTE</sequence>
<reference evidence="2 3" key="1">
    <citation type="submission" date="2018-04" db="EMBL/GenBank/DDBJ databases">
        <title>Massilia violaceinigra sp. nov., a novel purple-pigmented bacterium isolated from Tianshan glacier, Xinjiang, China.</title>
        <authorList>
            <person name="Wang H."/>
        </authorList>
    </citation>
    <scope>NUCLEOTIDE SEQUENCE [LARGE SCALE GENOMIC DNA]</scope>
    <source>
        <strain evidence="2 3">B448-2</strain>
    </source>
</reference>
<proteinExistence type="predicted"/>
<organism evidence="2 3">
    <name type="scientific">Massilia glaciei</name>
    <dbReference type="NCBI Taxonomy" id="1524097"/>
    <lineage>
        <taxon>Bacteria</taxon>
        <taxon>Pseudomonadati</taxon>
        <taxon>Pseudomonadota</taxon>
        <taxon>Betaproteobacteria</taxon>
        <taxon>Burkholderiales</taxon>
        <taxon>Oxalobacteraceae</taxon>
        <taxon>Telluria group</taxon>
        <taxon>Massilia</taxon>
    </lineage>
</organism>
<evidence type="ECO:0000313" key="3">
    <source>
        <dbReference type="Proteomes" id="UP000241421"/>
    </source>
</evidence>
<accession>A0A2U2HPM1</accession>
<comment type="caution">
    <text evidence="2">The sequence shown here is derived from an EMBL/GenBank/DDBJ whole genome shotgun (WGS) entry which is preliminary data.</text>
</comment>
<evidence type="ECO:0000313" key="2">
    <source>
        <dbReference type="EMBL" id="PWF49412.1"/>
    </source>
</evidence>
<dbReference type="EMBL" id="PXWF02000089">
    <property type="protein sequence ID" value="PWF49412.1"/>
    <property type="molecule type" value="Genomic_DNA"/>
</dbReference>
<dbReference type="AlphaFoldDB" id="A0A2U2HPM1"/>
<protein>
    <submittedName>
        <fullName evidence="2">Uncharacterized protein</fullName>
    </submittedName>
</protein>
<name>A0A2U2HPM1_9BURK</name>
<dbReference type="OrthoDB" id="9128426at2"/>
<dbReference type="Proteomes" id="UP000241421">
    <property type="component" value="Unassembled WGS sequence"/>
</dbReference>
<keyword evidence="1" id="KW-0732">Signal</keyword>
<dbReference type="RefSeq" id="WP_106756683.1">
    <property type="nucleotide sequence ID" value="NZ_PXWF02000089.1"/>
</dbReference>
<gene>
    <name evidence="2" type="ORF">C7C56_006675</name>
</gene>